<reference evidence="1 2" key="1">
    <citation type="submission" date="2019-12" db="EMBL/GenBank/DDBJ databases">
        <title>Whole genome sequencing of endophytic Actinobacterium Micromonospora sp. MPMI6T.</title>
        <authorList>
            <person name="Evv R."/>
            <person name="Podile A.R."/>
        </authorList>
    </citation>
    <scope>NUCLEOTIDE SEQUENCE [LARGE SCALE GENOMIC DNA]</scope>
    <source>
        <strain evidence="1 2">MPMI6</strain>
    </source>
</reference>
<comment type="caution">
    <text evidence="1">The sequence shown here is derived from an EMBL/GenBank/DDBJ whole genome shotgun (WGS) entry which is preliminary data.</text>
</comment>
<dbReference type="Proteomes" id="UP000823521">
    <property type="component" value="Unassembled WGS sequence"/>
</dbReference>
<accession>A0ABS3VRV2</accession>
<gene>
    <name evidence="1" type="ORF">GSF22_14815</name>
</gene>
<evidence type="ECO:0000313" key="2">
    <source>
        <dbReference type="Proteomes" id="UP000823521"/>
    </source>
</evidence>
<protein>
    <submittedName>
        <fullName evidence="1">Uncharacterized protein</fullName>
    </submittedName>
</protein>
<sequence length="217" mass="24682">MSDTTAKYHLWHPHYEIVGGSQITCTVDVAPTDTDLLDKGDPELVSHFAEQLGLSDTKIIDYKLHAFNTPYYSYDIDSAKLESSISPAWRLLLRLDVRCSTPTPIPIPEFPGPIPAWGIDQTWWEHRRPWDWNKHETIVIGLDGPEPELDFLAELGKPLRSETVIYQPPTHPVGQIRISLGVVDLPDQLEDVFEVVYACHRQAYVVHCEDSYGLFMS</sequence>
<organism evidence="1 2">
    <name type="scientific">Micromonospora echinofusca</name>
    <dbReference type="NCBI Taxonomy" id="47858"/>
    <lineage>
        <taxon>Bacteria</taxon>
        <taxon>Bacillati</taxon>
        <taxon>Actinomycetota</taxon>
        <taxon>Actinomycetes</taxon>
        <taxon>Micromonosporales</taxon>
        <taxon>Micromonosporaceae</taxon>
        <taxon>Micromonospora</taxon>
    </lineage>
</organism>
<dbReference type="EMBL" id="WVUH01000113">
    <property type="protein sequence ID" value="MBO4207271.1"/>
    <property type="molecule type" value="Genomic_DNA"/>
</dbReference>
<name>A0ABS3VRV2_MICEH</name>
<evidence type="ECO:0000313" key="1">
    <source>
        <dbReference type="EMBL" id="MBO4207271.1"/>
    </source>
</evidence>
<keyword evidence="2" id="KW-1185">Reference proteome</keyword>
<proteinExistence type="predicted"/>
<dbReference type="RefSeq" id="WP_208814168.1">
    <property type="nucleotide sequence ID" value="NZ_WVUH01000113.1"/>
</dbReference>